<dbReference type="RefSeq" id="WP_103920934.1">
    <property type="nucleotide sequence ID" value="NZ_FMSV02000528.1"/>
</dbReference>
<dbReference type="Proteomes" id="UP000236724">
    <property type="component" value="Unassembled WGS sequence"/>
</dbReference>
<evidence type="ECO:0000313" key="2">
    <source>
        <dbReference type="Proteomes" id="UP000236724"/>
    </source>
</evidence>
<name>A0A1H6FE13_9GAMM</name>
<gene>
    <name evidence="1" type="ORF">MBHS_03140</name>
</gene>
<protein>
    <submittedName>
        <fullName evidence="1">Uncharacterized protein</fullName>
    </submittedName>
</protein>
<sequence>MQGKEYSHFGEIVFHKQPDRVWHGYLDPRQAIPRDHIEKAAEEAGVSTNKIDETVQSLSAHMGWDITIGSEQGIINNEGSEDSEQ</sequence>
<evidence type="ECO:0000313" key="1">
    <source>
        <dbReference type="EMBL" id="SEH07265.1"/>
    </source>
</evidence>
<organism evidence="1 2">
    <name type="scientific">Candidatus Venteria ishoeyi</name>
    <dbReference type="NCBI Taxonomy" id="1899563"/>
    <lineage>
        <taxon>Bacteria</taxon>
        <taxon>Pseudomonadati</taxon>
        <taxon>Pseudomonadota</taxon>
        <taxon>Gammaproteobacteria</taxon>
        <taxon>Thiotrichales</taxon>
        <taxon>Thiotrichaceae</taxon>
        <taxon>Venteria</taxon>
    </lineage>
</organism>
<reference evidence="1 2" key="1">
    <citation type="submission" date="2016-10" db="EMBL/GenBank/DDBJ databases">
        <authorList>
            <person name="de Groot N.N."/>
        </authorList>
    </citation>
    <scope>NUCLEOTIDE SEQUENCE [LARGE SCALE GENOMIC DNA]</scope>
    <source>
        <strain evidence="1">MBHS1</strain>
    </source>
</reference>
<dbReference type="AlphaFoldDB" id="A0A1H6FE13"/>
<accession>A0A1H6FE13</accession>
<dbReference type="OrthoDB" id="9978419at2"/>
<proteinExistence type="predicted"/>
<dbReference type="EMBL" id="FMSV02000528">
    <property type="protein sequence ID" value="SEH07265.1"/>
    <property type="molecule type" value="Genomic_DNA"/>
</dbReference>
<keyword evidence="2" id="KW-1185">Reference proteome</keyword>